<proteinExistence type="predicted"/>
<accession>A0ABT0ULQ6</accession>
<protein>
    <submittedName>
        <fullName evidence="2">Peptidase inhibitor</fullName>
    </submittedName>
</protein>
<keyword evidence="3" id="KW-1185">Reference proteome</keyword>
<evidence type="ECO:0000256" key="1">
    <source>
        <dbReference type="SAM" id="SignalP"/>
    </source>
</evidence>
<comment type="caution">
    <text evidence="2">The sequence shown here is derived from an EMBL/GenBank/DDBJ whole genome shotgun (WGS) entry which is preliminary data.</text>
</comment>
<organism evidence="2 3">
    <name type="scientific">Streptomyces albipurpureus</name>
    <dbReference type="NCBI Taxonomy" id="2897419"/>
    <lineage>
        <taxon>Bacteria</taxon>
        <taxon>Bacillati</taxon>
        <taxon>Actinomycetota</taxon>
        <taxon>Actinomycetes</taxon>
        <taxon>Kitasatosporales</taxon>
        <taxon>Streptomycetaceae</taxon>
        <taxon>Streptomyces</taxon>
    </lineage>
</organism>
<dbReference type="RefSeq" id="WP_250918904.1">
    <property type="nucleotide sequence ID" value="NZ_JAMQAW010000008.1"/>
</dbReference>
<evidence type="ECO:0000313" key="2">
    <source>
        <dbReference type="EMBL" id="MCM2388555.1"/>
    </source>
</evidence>
<evidence type="ECO:0000313" key="3">
    <source>
        <dbReference type="Proteomes" id="UP001431429"/>
    </source>
</evidence>
<keyword evidence="1" id="KW-0732">Signal</keyword>
<feature type="chain" id="PRO_5046270142" evidence="1">
    <location>
        <begin position="25"/>
        <end position="139"/>
    </location>
</feature>
<name>A0ABT0ULQ6_9ACTN</name>
<feature type="signal peptide" evidence="1">
    <location>
        <begin position="1"/>
        <end position="24"/>
    </location>
</feature>
<sequence length="139" mass="14738">MNLRRKTAVTISALAMTIGGGVLAAPPAAADEPCASDKLCLYRSTLYRTMEFSTGSVSNCWWLWQYNLSGPPWSGIVSYRNNLSVKATLWDYNGDADWPAAPQATINSGGNSSNTSGGNPAFADSAAVCTGNAKPWNIL</sequence>
<gene>
    <name evidence="2" type="ORF">NBG84_09650</name>
</gene>
<dbReference type="EMBL" id="JAMQAW010000008">
    <property type="protein sequence ID" value="MCM2388555.1"/>
    <property type="molecule type" value="Genomic_DNA"/>
</dbReference>
<dbReference type="Proteomes" id="UP001431429">
    <property type="component" value="Unassembled WGS sequence"/>
</dbReference>
<reference evidence="2" key="1">
    <citation type="submission" date="2022-06" db="EMBL/GenBank/DDBJ databases">
        <title>Genome public.</title>
        <authorList>
            <person name="Sun Q."/>
        </authorList>
    </citation>
    <scope>NUCLEOTIDE SEQUENCE</scope>
    <source>
        <strain evidence="2">CWNU-1</strain>
    </source>
</reference>